<name>A0A6G1CK92_9ORYZ</name>
<sequence>MAGASTSNGADEVPHHVTIEKTTKPEVWCLESQCMHDCGQSLVDMGLLMTPWSQHPMRRCVAMAWVPRRHCM</sequence>
<evidence type="ECO:0000313" key="3">
    <source>
        <dbReference type="Proteomes" id="UP000479710"/>
    </source>
</evidence>
<reference evidence="1 3" key="1">
    <citation type="submission" date="2019-11" db="EMBL/GenBank/DDBJ databases">
        <title>Whole genome sequence of Oryza granulata.</title>
        <authorList>
            <person name="Li W."/>
        </authorList>
    </citation>
    <scope>NUCLEOTIDE SEQUENCE [LARGE SCALE GENOMIC DNA]</scope>
    <source>
        <strain evidence="3">cv. Menghai</strain>
        <tissue evidence="1">Leaf</tissue>
    </source>
</reference>
<dbReference type="EMBL" id="SPHZ02000002">
    <property type="protein sequence ID" value="KAF0928346.1"/>
    <property type="molecule type" value="Genomic_DNA"/>
</dbReference>
<dbReference type="AlphaFoldDB" id="A0A6G1CK92"/>
<proteinExistence type="predicted"/>
<protein>
    <submittedName>
        <fullName evidence="1">Uncharacterized protein</fullName>
    </submittedName>
</protein>
<dbReference type="EMBL" id="SPHZ02000009">
    <property type="protein sequence ID" value="KAF0900888.1"/>
    <property type="molecule type" value="Genomic_DNA"/>
</dbReference>
<gene>
    <name evidence="2" type="ORF">E2562_003168</name>
    <name evidence="1" type="ORF">E2562_036707</name>
</gene>
<comment type="caution">
    <text evidence="1">The sequence shown here is derived from an EMBL/GenBank/DDBJ whole genome shotgun (WGS) entry which is preliminary data.</text>
</comment>
<keyword evidence="3" id="KW-1185">Reference proteome</keyword>
<evidence type="ECO:0000313" key="2">
    <source>
        <dbReference type="EMBL" id="KAF0928346.1"/>
    </source>
</evidence>
<organism evidence="1 3">
    <name type="scientific">Oryza meyeriana var. granulata</name>
    <dbReference type="NCBI Taxonomy" id="110450"/>
    <lineage>
        <taxon>Eukaryota</taxon>
        <taxon>Viridiplantae</taxon>
        <taxon>Streptophyta</taxon>
        <taxon>Embryophyta</taxon>
        <taxon>Tracheophyta</taxon>
        <taxon>Spermatophyta</taxon>
        <taxon>Magnoliopsida</taxon>
        <taxon>Liliopsida</taxon>
        <taxon>Poales</taxon>
        <taxon>Poaceae</taxon>
        <taxon>BOP clade</taxon>
        <taxon>Oryzoideae</taxon>
        <taxon>Oryzeae</taxon>
        <taxon>Oryzinae</taxon>
        <taxon>Oryza</taxon>
        <taxon>Oryza meyeriana</taxon>
    </lineage>
</organism>
<dbReference type="Proteomes" id="UP000479710">
    <property type="component" value="Unassembled WGS sequence"/>
</dbReference>
<accession>A0A6G1CK92</accession>
<evidence type="ECO:0000313" key="1">
    <source>
        <dbReference type="EMBL" id="KAF0900888.1"/>
    </source>
</evidence>